<accession>A0ABC8SF54</accession>
<protein>
    <recommendedName>
        <fullName evidence="3">Clathrin/coatomer adaptor adaptin-like N-terminal domain-containing protein</fullName>
    </recommendedName>
</protein>
<keyword evidence="2" id="KW-1185">Reference proteome</keyword>
<evidence type="ECO:0000313" key="1">
    <source>
        <dbReference type="EMBL" id="CAK9155812.1"/>
    </source>
</evidence>
<gene>
    <name evidence="1" type="ORF">ILEXP_LOCUS24224</name>
</gene>
<dbReference type="Proteomes" id="UP001642360">
    <property type="component" value="Unassembled WGS sequence"/>
</dbReference>
<proteinExistence type="predicted"/>
<evidence type="ECO:0000313" key="2">
    <source>
        <dbReference type="Proteomes" id="UP001642360"/>
    </source>
</evidence>
<organism evidence="1 2">
    <name type="scientific">Ilex paraguariensis</name>
    <name type="common">yerba mate</name>
    <dbReference type="NCBI Taxonomy" id="185542"/>
    <lineage>
        <taxon>Eukaryota</taxon>
        <taxon>Viridiplantae</taxon>
        <taxon>Streptophyta</taxon>
        <taxon>Embryophyta</taxon>
        <taxon>Tracheophyta</taxon>
        <taxon>Spermatophyta</taxon>
        <taxon>Magnoliopsida</taxon>
        <taxon>eudicotyledons</taxon>
        <taxon>Gunneridae</taxon>
        <taxon>Pentapetalae</taxon>
        <taxon>asterids</taxon>
        <taxon>campanulids</taxon>
        <taxon>Aquifoliales</taxon>
        <taxon>Aquifoliaceae</taxon>
        <taxon>Ilex</taxon>
    </lineage>
</organism>
<dbReference type="AlphaFoldDB" id="A0ABC8SF54"/>
<sequence>VAYVLGQLQNKTTSNALFGILRDVNEHPMVRYEAVQALLVMSSIVGTTLQSSGGVHKQPITQ</sequence>
<comment type="caution">
    <text evidence="1">The sequence shown here is derived from an EMBL/GenBank/DDBJ whole genome shotgun (WGS) entry which is preliminary data.</text>
</comment>
<evidence type="ECO:0008006" key="3">
    <source>
        <dbReference type="Google" id="ProtNLM"/>
    </source>
</evidence>
<feature type="non-terminal residue" evidence="1">
    <location>
        <position position="1"/>
    </location>
</feature>
<name>A0ABC8SF54_9AQUA</name>
<reference evidence="1 2" key="1">
    <citation type="submission" date="2024-02" db="EMBL/GenBank/DDBJ databases">
        <authorList>
            <person name="Vignale AGUSTIN F."/>
            <person name="Sosa J E."/>
            <person name="Modenutti C."/>
        </authorList>
    </citation>
    <scope>NUCLEOTIDE SEQUENCE [LARGE SCALE GENOMIC DNA]</scope>
</reference>
<dbReference type="EMBL" id="CAUOFW020002747">
    <property type="protein sequence ID" value="CAK9155812.1"/>
    <property type="molecule type" value="Genomic_DNA"/>
</dbReference>